<evidence type="ECO:0000313" key="3">
    <source>
        <dbReference type="Proteomes" id="UP001155034"/>
    </source>
</evidence>
<proteinExistence type="predicted"/>
<dbReference type="Proteomes" id="UP001155034">
    <property type="component" value="Unassembled WGS sequence"/>
</dbReference>
<dbReference type="EMBL" id="JANTYZ010000003">
    <property type="protein sequence ID" value="MCS3864948.1"/>
    <property type="molecule type" value="Genomic_DNA"/>
</dbReference>
<dbReference type="AlphaFoldDB" id="A0A9X2R8H9"/>
<name>A0A9X2R8H9_9BACT</name>
<feature type="compositionally biased region" description="Basic residues" evidence="1">
    <location>
        <begin position="40"/>
        <end position="57"/>
    </location>
</feature>
<feature type="compositionally biased region" description="Low complexity" evidence="1">
    <location>
        <begin position="27"/>
        <end position="39"/>
    </location>
</feature>
<evidence type="ECO:0000256" key="1">
    <source>
        <dbReference type="SAM" id="MobiDB-lite"/>
    </source>
</evidence>
<feature type="region of interest" description="Disordered" evidence="1">
    <location>
        <begin position="1"/>
        <end position="57"/>
    </location>
</feature>
<comment type="caution">
    <text evidence="2">The sequence shown here is derived from an EMBL/GenBank/DDBJ whole genome shotgun (WGS) entry which is preliminary data.</text>
</comment>
<accession>A0A9X2R8H9</accession>
<feature type="region of interest" description="Disordered" evidence="1">
    <location>
        <begin position="104"/>
        <end position="148"/>
    </location>
</feature>
<reference evidence="2" key="1">
    <citation type="submission" date="2022-08" db="EMBL/GenBank/DDBJ databases">
        <title>Genomic Encyclopedia of Type Strains, Phase V (KMG-V): Genome sequencing to study the core and pangenomes of soil and plant-associated prokaryotes.</title>
        <authorList>
            <person name="Whitman W."/>
        </authorList>
    </citation>
    <scope>NUCLEOTIDE SEQUENCE</scope>
    <source>
        <strain evidence="2">SP2016B</strain>
    </source>
</reference>
<gene>
    <name evidence="2" type="ORF">GGP82_001497</name>
</gene>
<feature type="compositionally biased region" description="Basic residues" evidence="1">
    <location>
        <begin position="1"/>
        <end position="11"/>
    </location>
</feature>
<organism evidence="2 3">
    <name type="scientific">Salinibacter ruber</name>
    <dbReference type="NCBI Taxonomy" id="146919"/>
    <lineage>
        <taxon>Bacteria</taxon>
        <taxon>Pseudomonadati</taxon>
        <taxon>Rhodothermota</taxon>
        <taxon>Rhodothermia</taxon>
        <taxon>Rhodothermales</taxon>
        <taxon>Salinibacteraceae</taxon>
        <taxon>Salinibacter</taxon>
    </lineage>
</organism>
<evidence type="ECO:0000313" key="2">
    <source>
        <dbReference type="EMBL" id="MCS3864948.1"/>
    </source>
</evidence>
<protein>
    <submittedName>
        <fullName evidence="2">Uncharacterized protein</fullName>
    </submittedName>
</protein>
<sequence length="216" mass="24604">MRSGPHYRRNGVARGGCRIHERPPTRPRTWPRTSSTASRTHGRRFCPPRAVHRGSVRRGQLKPAMLATVRPAERTRWARRCGAIETEMTCTASVAVYWTVQSSPPEGPASRFAGHTIRMRGREPRPPAPARARSERQPSSRRSSRCPQARIGASDWAYRYDRGECPEGKTVLPPPVFRRLFFGLAAFPLRMRRPFFQFSFCSGDYFPRPTPNVMSI</sequence>